<sequence length="314" mass="33829">MGQQVWRFEVSVSRGLRSFTNKGTRRVSLCVAQPADPPLALLTVGTAVRCRTCKSEMTATMHTTKVNANTTWMLLRQWRQYRPPNPRRTCGVFFAGSTPNCAASSRCYRTGAWVGSLRSSHRPRHLSVGGASSTFGDSAPGDVVSCGDPKQGREQFVVTGSLLDARRAGSDSPLPGQFLSISHAFGPEAVAAFAAHAGDDNPIHLDENYARQTGPRTYDGCIVHGLMVAGLFSTAFGRAISGALYVSQTLRFERPVLVGERVDARVEVERARVTSSGREVLVRCSTVASLADGTVAVSGQAKVLLPRTCEVRSW</sequence>
<dbReference type="EMBL" id="FN649740">
    <property type="protein sequence ID" value="CBJ30679.1"/>
    <property type="molecule type" value="Genomic_DNA"/>
</dbReference>
<evidence type="ECO:0000313" key="2">
    <source>
        <dbReference type="EMBL" id="CBJ30679.1"/>
    </source>
</evidence>
<dbReference type="PANTHER" id="PTHR43437">
    <property type="entry name" value="HYDROXYACYL-THIOESTER DEHYDRATASE TYPE 2, MITOCHONDRIAL-RELATED"/>
    <property type="match status" value="1"/>
</dbReference>
<keyword evidence="3" id="KW-1185">Reference proteome</keyword>
<dbReference type="InterPro" id="IPR002539">
    <property type="entry name" value="MaoC-like_dom"/>
</dbReference>
<dbReference type="SUPFAM" id="SSF54637">
    <property type="entry name" value="Thioesterase/thiol ester dehydrase-isomerase"/>
    <property type="match status" value="1"/>
</dbReference>
<dbReference type="Proteomes" id="UP000002630">
    <property type="component" value="Linkage Group LG15"/>
</dbReference>
<dbReference type="OrthoDB" id="3592703at2759"/>
<dbReference type="InParanoid" id="D7FQW9"/>
<dbReference type="InterPro" id="IPR029069">
    <property type="entry name" value="HotDog_dom_sf"/>
</dbReference>
<dbReference type="Gene3D" id="3.10.129.10">
    <property type="entry name" value="Hotdog Thioesterase"/>
    <property type="match status" value="1"/>
</dbReference>
<dbReference type="STRING" id="2880.D7FQW9"/>
<dbReference type="AlphaFoldDB" id="D7FQW9"/>
<dbReference type="PANTHER" id="PTHR43437:SF3">
    <property type="entry name" value="HYDROXYACYL-THIOESTER DEHYDRATASE TYPE 2, MITOCHONDRIAL"/>
    <property type="match status" value="1"/>
</dbReference>
<evidence type="ECO:0000259" key="1">
    <source>
        <dbReference type="Pfam" id="PF01575"/>
    </source>
</evidence>
<name>D7FQW9_ECTSI</name>
<dbReference type="GO" id="GO:0019171">
    <property type="term" value="F:(3R)-hydroxyacyl-[acyl-carrier-protein] dehydratase activity"/>
    <property type="evidence" value="ECO:0007669"/>
    <property type="project" value="TreeGrafter"/>
</dbReference>
<dbReference type="EMBL" id="FN648386">
    <property type="protein sequence ID" value="CBJ30679.1"/>
    <property type="molecule type" value="Genomic_DNA"/>
</dbReference>
<dbReference type="eggNOG" id="KOG1206">
    <property type="taxonomic scope" value="Eukaryota"/>
</dbReference>
<reference evidence="2 3" key="1">
    <citation type="journal article" date="2010" name="Nature">
        <title>The Ectocarpus genome and the independent evolution of multicellularity in brown algae.</title>
        <authorList>
            <person name="Cock J.M."/>
            <person name="Sterck L."/>
            <person name="Rouze P."/>
            <person name="Scornet D."/>
            <person name="Allen A.E."/>
            <person name="Amoutzias G."/>
            <person name="Anthouard V."/>
            <person name="Artiguenave F."/>
            <person name="Aury J.M."/>
            <person name="Badger J.H."/>
            <person name="Beszteri B."/>
            <person name="Billiau K."/>
            <person name="Bonnet E."/>
            <person name="Bothwell J.H."/>
            <person name="Bowler C."/>
            <person name="Boyen C."/>
            <person name="Brownlee C."/>
            <person name="Carrano C.J."/>
            <person name="Charrier B."/>
            <person name="Cho G.Y."/>
            <person name="Coelho S.M."/>
            <person name="Collen J."/>
            <person name="Corre E."/>
            <person name="Da Silva C."/>
            <person name="Delage L."/>
            <person name="Delaroque N."/>
            <person name="Dittami S.M."/>
            <person name="Doulbeau S."/>
            <person name="Elias M."/>
            <person name="Farnham G."/>
            <person name="Gachon C.M."/>
            <person name="Gschloessl B."/>
            <person name="Heesch S."/>
            <person name="Jabbari K."/>
            <person name="Jubin C."/>
            <person name="Kawai H."/>
            <person name="Kimura K."/>
            <person name="Kloareg B."/>
            <person name="Kupper F.C."/>
            <person name="Lang D."/>
            <person name="Le Bail A."/>
            <person name="Leblanc C."/>
            <person name="Lerouge P."/>
            <person name="Lohr M."/>
            <person name="Lopez P.J."/>
            <person name="Martens C."/>
            <person name="Maumus F."/>
            <person name="Michel G."/>
            <person name="Miranda-Saavedra D."/>
            <person name="Morales J."/>
            <person name="Moreau H."/>
            <person name="Motomura T."/>
            <person name="Nagasato C."/>
            <person name="Napoli C.A."/>
            <person name="Nelson D.R."/>
            <person name="Nyvall-Collen P."/>
            <person name="Peters A.F."/>
            <person name="Pommier C."/>
            <person name="Potin P."/>
            <person name="Poulain J."/>
            <person name="Quesneville H."/>
            <person name="Read B."/>
            <person name="Rensing S.A."/>
            <person name="Ritter A."/>
            <person name="Rousvoal S."/>
            <person name="Samanta M."/>
            <person name="Samson G."/>
            <person name="Schroeder D.C."/>
            <person name="Segurens B."/>
            <person name="Strittmatter M."/>
            <person name="Tonon T."/>
            <person name="Tregear J.W."/>
            <person name="Valentin K."/>
            <person name="von Dassow P."/>
            <person name="Yamagishi T."/>
            <person name="Van de Peer Y."/>
            <person name="Wincker P."/>
        </authorList>
    </citation>
    <scope>NUCLEOTIDE SEQUENCE [LARGE SCALE GENOMIC DNA]</scope>
    <source>
        <strain evidence="3">Ec32 / CCAP1310/4</strain>
    </source>
</reference>
<dbReference type="GO" id="GO:0006633">
    <property type="term" value="P:fatty acid biosynthetic process"/>
    <property type="evidence" value="ECO:0007669"/>
    <property type="project" value="TreeGrafter"/>
</dbReference>
<proteinExistence type="predicted"/>
<dbReference type="InterPro" id="IPR050965">
    <property type="entry name" value="UPF0336/Enoyl-CoA_hydratase"/>
</dbReference>
<accession>D7FQW9</accession>
<organism evidence="2 3">
    <name type="scientific">Ectocarpus siliculosus</name>
    <name type="common">Brown alga</name>
    <name type="synonym">Conferva siliculosa</name>
    <dbReference type="NCBI Taxonomy" id="2880"/>
    <lineage>
        <taxon>Eukaryota</taxon>
        <taxon>Sar</taxon>
        <taxon>Stramenopiles</taxon>
        <taxon>Ochrophyta</taxon>
        <taxon>PX clade</taxon>
        <taxon>Phaeophyceae</taxon>
        <taxon>Ectocarpales</taxon>
        <taxon>Ectocarpaceae</taxon>
        <taxon>Ectocarpus</taxon>
    </lineage>
</organism>
<feature type="domain" description="MaoC-like" evidence="1">
    <location>
        <begin position="187"/>
        <end position="280"/>
    </location>
</feature>
<protein>
    <recommendedName>
        <fullName evidence="1">MaoC-like domain-containing protein</fullName>
    </recommendedName>
</protein>
<gene>
    <name evidence="2" type="ORF">Esi_0209_0045</name>
</gene>
<evidence type="ECO:0000313" key="3">
    <source>
        <dbReference type="Proteomes" id="UP000002630"/>
    </source>
</evidence>
<dbReference type="GO" id="GO:0005739">
    <property type="term" value="C:mitochondrion"/>
    <property type="evidence" value="ECO:0007669"/>
    <property type="project" value="TreeGrafter"/>
</dbReference>
<dbReference type="Pfam" id="PF01575">
    <property type="entry name" value="MaoC_dehydratas"/>
    <property type="match status" value="1"/>
</dbReference>